<dbReference type="PANTHER" id="PTHR33116:SF86">
    <property type="entry name" value="REVERSE TRANSCRIPTASE DOMAIN-CONTAINING PROTEIN"/>
    <property type="match status" value="1"/>
</dbReference>
<keyword evidence="3" id="KW-1185">Reference proteome</keyword>
<dbReference type="AlphaFoldDB" id="A0AAD9X4H0"/>
<protein>
    <recommendedName>
        <fullName evidence="1">Reverse transcriptase domain-containing protein</fullName>
    </recommendedName>
</protein>
<feature type="domain" description="Reverse transcriptase" evidence="1">
    <location>
        <begin position="2"/>
        <end position="135"/>
    </location>
</feature>
<evidence type="ECO:0000259" key="1">
    <source>
        <dbReference type="Pfam" id="PF00078"/>
    </source>
</evidence>
<evidence type="ECO:0000313" key="2">
    <source>
        <dbReference type="EMBL" id="KAK2652654.1"/>
    </source>
</evidence>
<name>A0AAD9X4H0_9ROSI</name>
<comment type="caution">
    <text evidence="2">The sequence shown here is derived from an EMBL/GenBank/DDBJ whole genome shotgun (WGS) entry which is preliminary data.</text>
</comment>
<evidence type="ECO:0000313" key="3">
    <source>
        <dbReference type="Proteomes" id="UP001280121"/>
    </source>
</evidence>
<proteinExistence type="predicted"/>
<organism evidence="2 3">
    <name type="scientific">Dipteronia dyeriana</name>
    <dbReference type="NCBI Taxonomy" id="168575"/>
    <lineage>
        <taxon>Eukaryota</taxon>
        <taxon>Viridiplantae</taxon>
        <taxon>Streptophyta</taxon>
        <taxon>Embryophyta</taxon>
        <taxon>Tracheophyta</taxon>
        <taxon>Spermatophyta</taxon>
        <taxon>Magnoliopsida</taxon>
        <taxon>eudicotyledons</taxon>
        <taxon>Gunneridae</taxon>
        <taxon>Pentapetalae</taxon>
        <taxon>rosids</taxon>
        <taxon>malvids</taxon>
        <taxon>Sapindales</taxon>
        <taxon>Sapindaceae</taxon>
        <taxon>Hippocastanoideae</taxon>
        <taxon>Acereae</taxon>
        <taxon>Dipteronia</taxon>
    </lineage>
</organism>
<dbReference type="Pfam" id="PF00078">
    <property type="entry name" value="RVT_1"/>
    <property type="match status" value="1"/>
</dbReference>
<dbReference type="InterPro" id="IPR000477">
    <property type="entry name" value="RT_dom"/>
</dbReference>
<dbReference type="PANTHER" id="PTHR33116">
    <property type="entry name" value="REVERSE TRANSCRIPTASE ZINC-BINDING DOMAIN-CONTAINING PROTEIN-RELATED-RELATED"/>
    <property type="match status" value="1"/>
</dbReference>
<sequence>MSKAYDRVEWAFLRGMMHKLGFSEKWVNLVMDCVSTATYSFKLNGEVMGNIIPSRGLRQRDPLSSYLFLICVKGLSSLIREALASSKISDFKCSKRAPIISHLFFADDSLLFTKDDDKNCLEIRKVLETYSITSGQLVNYGLGEKLLSVGGKEILVKAVVQSIPTYAMSLFKLPKSLIVEIQRLTARFLWGGNENNRKIHWCTWKRLCKPKSEGGLGFRNLEIFNKALLTKQCWRILKFPDSLAARTLKGYYFPNCDFLDATKRSTGSFIWNSLLWGRDILEKGLRWRVGNGNSIWVYKDNWVTRPNTFKILSSPSLGVNIKVNDLFSPSGGWNLDLLKLNFLDSDIEAILNIPLGSGTRDDTVIWHFEGNGVYSVKSGYWLGCNWDQNPSRSHNPEWSIVEADMPP</sequence>
<dbReference type="EMBL" id="JANJYI010000004">
    <property type="protein sequence ID" value="KAK2652654.1"/>
    <property type="molecule type" value="Genomic_DNA"/>
</dbReference>
<accession>A0AAD9X4H0</accession>
<dbReference type="Proteomes" id="UP001280121">
    <property type="component" value="Unassembled WGS sequence"/>
</dbReference>
<reference evidence="2" key="1">
    <citation type="journal article" date="2023" name="Plant J.">
        <title>Genome sequences and population genomics provide insights into the demographic history, inbreeding, and mutation load of two 'living fossil' tree species of Dipteronia.</title>
        <authorList>
            <person name="Feng Y."/>
            <person name="Comes H.P."/>
            <person name="Chen J."/>
            <person name="Zhu S."/>
            <person name="Lu R."/>
            <person name="Zhang X."/>
            <person name="Li P."/>
            <person name="Qiu J."/>
            <person name="Olsen K.M."/>
            <person name="Qiu Y."/>
        </authorList>
    </citation>
    <scope>NUCLEOTIDE SEQUENCE</scope>
    <source>
        <strain evidence="2">KIB01</strain>
    </source>
</reference>
<gene>
    <name evidence="2" type="ORF">Ddye_012510</name>
</gene>